<evidence type="ECO:0000313" key="2">
    <source>
        <dbReference type="EMBL" id="KAK4494052.1"/>
    </source>
</evidence>
<accession>A0ABR0DY05</accession>
<protein>
    <submittedName>
        <fullName evidence="2">Uncharacterized protein</fullName>
    </submittedName>
</protein>
<organism evidence="2 3">
    <name type="scientific">Zasmidium cellare</name>
    <name type="common">Wine cellar mold</name>
    <name type="synonym">Racodium cellare</name>
    <dbReference type="NCBI Taxonomy" id="395010"/>
    <lineage>
        <taxon>Eukaryota</taxon>
        <taxon>Fungi</taxon>
        <taxon>Dikarya</taxon>
        <taxon>Ascomycota</taxon>
        <taxon>Pezizomycotina</taxon>
        <taxon>Dothideomycetes</taxon>
        <taxon>Dothideomycetidae</taxon>
        <taxon>Mycosphaerellales</taxon>
        <taxon>Mycosphaerellaceae</taxon>
        <taxon>Zasmidium</taxon>
    </lineage>
</organism>
<evidence type="ECO:0000256" key="1">
    <source>
        <dbReference type="SAM" id="MobiDB-lite"/>
    </source>
</evidence>
<feature type="compositionally biased region" description="Basic residues" evidence="1">
    <location>
        <begin position="327"/>
        <end position="340"/>
    </location>
</feature>
<reference evidence="2 3" key="1">
    <citation type="journal article" date="2023" name="G3 (Bethesda)">
        <title>A chromosome-level genome assembly of Zasmidium syzygii isolated from banana leaves.</title>
        <authorList>
            <person name="van Westerhoven A.C."/>
            <person name="Mehrabi R."/>
            <person name="Talebi R."/>
            <person name="Steentjes M.B.F."/>
            <person name="Corcolon B."/>
            <person name="Chong P.A."/>
            <person name="Kema G.H.J."/>
            <person name="Seidl M.F."/>
        </authorList>
    </citation>
    <scope>NUCLEOTIDE SEQUENCE [LARGE SCALE GENOMIC DNA]</scope>
    <source>
        <strain evidence="2 3">P124</strain>
    </source>
</reference>
<comment type="caution">
    <text evidence="2">The sequence shown here is derived from an EMBL/GenBank/DDBJ whole genome shotgun (WGS) entry which is preliminary data.</text>
</comment>
<dbReference type="EMBL" id="JAXOVC010000015">
    <property type="protein sequence ID" value="KAK4494052.1"/>
    <property type="molecule type" value="Genomic_DNA"/>
</dbReference>
<dbReference type="Proteomes" id="UP001305779">
    <property type="component" value="Unassembled WGS sequence"/>
</dbReference>
<proteinExistence type="predicted"/>
<sequence>MARSNNSTRKQDKGAVSRFRMNLKKQIGGGKSKDKKHSGDPTQKRNHSKKKNTSTNLVQYTPNGVVRNPFLRSYDKENKEDDEKLKPAAWTDEQLELADAYANDHAASAQHTYSILPGPLPRAEVTPLKNITQTTRHPDEENKRVLELHIAFDGEFTGPIVNNIISSYCKQASCLLEWVRVGRYRGGTEASIRTPKPSRRMLYRRLKSNPAVVVSVAFSFEACAVDIEGIFVNDGQEVQKKSQKAYQSKFEGLCRAVEKHYLPFADGDEELSAHSKDKRANAYDRAMQAKEVTTLELGPIGEVASRTDRVSKGGFSTMPKALTRAKTVNKSKSRNAQRSR</sequence>
<feature type="region of interest" description="Disordered" evidence="1">
    <location>
        <begin position="308"/>
        <end position="340"/>
    </location>
</feature>
<evidence type="ECO:0000313" key="3">
    <source>
        <dbReference type="Proteomes" id="UP001305779"/>
    </source>
</evidence>
<gene>
    <name evidence="2" type="ORF">PRZ48_015239</name>
</gene>
<name>A0ABR0DY05_ZASCE</name>
<feature type="region of interest" description="Disordered" evidence="1">
    <location>
        <begin position="1"/>
        <end position="60"/>
    </location>
</feature>
<keyword evidence="3" id="KW-1185">Reference proteome</keyword>